<dbReference type="GO" id="GO:0005886">
    <property type="term" value="C:plasma membrane"/>
    <property type="evidence" value="ECO:0007669"/>
    <property type="project" value="UniProtKB-SubCell"/>
</dbReference>
<sequence length="250" mass="27452">MTALFTLERLTKYLPEQPEQPLFSGITAQITAGERITLLGASGQGKSTLMRIMSLLETSDSGSIALDGKPSSAWQAKDWRKQVCYVAQQAVMLPGSVEANLRTVSNLHSIPFEKELAAQLMEAVGLSRIDWTRPAGDLSGGEKQRVALVRALLLHPRLLLLDEVTASLDPGSKQEVERLLLSWSEREHTAYLWVTHDLAQAAEVSDTVWFMAEGRLLETSGTADFFSEPSTDQARSFIHRESAQGGVADE</sequence>
<dbReference type="PROSITE" id="PS00211">
    <property type="entry name" value="ABC_TRANSPORTER_1"/>
    <property type="match status" value="1"/>
</dbReference>
<evidence type="ECO:0000256" key="1">
    <source>
        <dbReference type="ARBA" id="ARBA00004202"/>
    </source>
</evidence>
<reference evidence="9 10" key="1">
    <citation type="submission" date="2020-08" db="EMBL/GenBank/DDBJ databases">
        <title>Genomic Encyclopedia of Type Strains, Phase III (KMG-III): the genomes of soil and plant-associated and newly described type strains.</title>
        <authorList>
            <person name="Whitman W."/>
        </authorList>
    </citation>
    <scope>NUCLEOTIDE SEQUENCE [LARGE SCALE GENOMIC DNA]</scope>
    <source>
        <strain evidence="9 10">CECT 5862</strain>
    </source>
</reference>
<dbReference type="InterPro" id="IPR050086">
    <property type="entry name" value="MetN_ABC_transporter-like"/>
</dbReference>
<dbReference type="SUPFAM" id="SSF52540">
    <property type="entry name" value="P-loop containing nucleoside triphosphate hydrolases"/>
    <property type="match status" value="1"/>
</dbReference>
<keyword evidence="10" id="KW-1185">Reference proteome</keyword>
<evidence type="ECO:0000313" key="10">
    <source>
        <dbReference type="Proteomes" id="UP000570361"/>
    </source>
</evidence>
<evidence type="ECO:0000256" key="6">
    <source>
        <dbReference type="ARBA" id="ARBA00022840"/>
    </source>
</evidence>
<dbReference type="RefSeq" id="WP_183596881.1">
    <property type="nucleotide sequence ID" value="NZ_JACHXK010000001.1"/>
</dbReference>
<comment type="subcellular location">
    <subcellularLocation>
        <location evidence="1">Cell membrane</location>
        <topology evidence="1">Peripheral membrane protein</topology>
    </subcellularLocation>
</comment>
<evidence type="ECO:0000256" key="4">
    <source>
        <dbReference type="ARBA" id="ARBA00022475"/>
    </source>
</evidence>
<dbReference type="InterPro" id="IPR003439">
    <property type="entry name" value="ABC_transporter-like_ATP-bd"/>
</dbReference>
<keyword evidence="6 9" id="KW-0067">ATP-binding</keyword>
<comment type="similarity">
    <text evidence="2">Belongs to the ABC transporter superfamily.</text>
</comment>
<dbReference type="PANTHER" id="PTHR43166:SF9">
    <property type="entry name" value="GLUTAMATE_ASPARTATE IMPORT ATP-BINDING PROTEIN GLTL"/>
    <property type="match status" value="1"/>
</dbReference>
<keyword evidence="5" id="KW-0547">Nucleotide-binding</keyword>
<dbReference type="AlphaFoldDB" id="A0A7W5ATR5"/>
<comment type="caution">
    <text evidence="9">The sequence shown here is derived from an EMBL/GenBank/DDBJ whole genome shotgun (WGS) entry which is preliminary data.</text>
</comment>
<dbReference type="Pfam" id="PF00005">
    <property type="entry name" value="ABC_tran"/>
    <property type="match status" value="1"/>
</dbReference>
<evidence type="ECO:0000256" key="2">
    <source>
        <dbReference type="ARBA" id="ARBA00005417"/>
    </source>
</evidence>
<dbReference type="InterPro" id="IPR027417">
    <property type="entry name" value="P-loop_NTPase"/>
</dbReference>
<dbReference type="GO" id="GO:0016887">
    <property type="term" value="F:ATP hydrolysis activity"/>
    <property type="evidence" value="ECO:0007669"/>
    <property type="project" value="InterPro"/>
</dbReference>
<dbReference type="PANTHER" id="PTHR43166">
    <property type="entry name" value="AMINO ACID IMPORT ATP-BINDING PROTEIN"/>
    <property type="match status" value="1"/>
</dbReference>
<gene>
    <name evidence="9" type="ORF">FHS18_000648</name>
</gene>
<dbReference type="InterPro" id="IPR017871">
    <property type="entry name" value="ABC_transporter-like_CS"/>
</dbReference>
<name>A0A7W5ATR5_9BACL</name>
<protein>
    <submittedName>
        <fullName evidence="9">Putative ABC transport system ATP-binding protein</fullName>
    </submittedName>
</protein>
<proteinExistence type="inferred from homology"/>
<accession>A0A7W5ATR5</accession>
<evidence type="ECO:0000256" key="5">
    <source>
        <dbReference type="ARBA" id="ARBA00022741"/>
    </source>
</evidence>
<dbReference type="EMBL" id="JACHXK010000001">
    <property type="protein sequence ID" value="MBB3108620.1"/>
    <property type="molecule type" value="Genomic_DNA"/>
</dbReference>
<organism evidence="9 10">
    <name type="scientific">Paenibacillus phyllosphaerae</name>
    <dbReference type="NCBI Taxonomy" id="274593"/>
    <lineage>
        <taxon>Bacteria</taxon>
        <taxon>Bacillati</taxon>
        <taxon>Bacillota</taxon>
        <taxon>Bacilli</taxon>
        <taxon>Bacillales</taxon>
        <taxon>Paenibacillaceae</taxon>
        <taxon>Paenibacillus</taxon>
    </lineage>
</organism>
<dbReference type="PROSITE" id="PS50893">
    <property type="entry name" value="ABC_TRANSPORTER_2"/>
    <property type="match status" value="1"/>
</dbReference>
<dbReference type="GO" id="GO:0005524">
    <property type="term" value="F:ATP binding"/>
    <property type="evidence" value="ECO:0007669"/>
    <property type="project" value="UniProtKB-KW"/>
</dbReference>
<dbReference type="Gene3D" id="3.40.50.300">
    <property type="entry name" value="P-loop containing nucleotide triphosphate hydrolases"/>
    <property type="match status" value="1"/>
</dbReference>
<evidence type="ECO:0000259" key="8">
    <source>
        <dbReference type="PROSITE" id="PS50893"/>
    </source>
</evidence>
<keyword evidence="4" id="KW-1003">Cell membrane</keyword>
<evidence type="ECO:0000256" key="3">
    <source>
        <dbReference type="ARBA" id="ARBA00022448"/>
    </source>
</evidence>
<evidence type="ECO:0000313" key="9">
    <source>
        <dbReference type="EMBL" id="MBB3108620.1"/>
    </source>
</evidence>
<evidence type="ECO:0000256" key="7">
    <source>
        <dbReference type="ARBA" id="ARBA00023136"/>
    </source>
</evidence>
<feature type="domain" description="ABC transporter" evidence="8">
    <location>
        <begin position="5"/>
        <end position="238"/>
    </location>
</feature>
<dbReference type="InterPro" id="IPR003593">
    <property type="entry name" value="AAA+_ATPase"/>
</dbReference>
<dbReference type="Proteomes" id="UP000570361">
    <property type="component" value="Unassembled WGS sequence"/>
</dbReference>
<dbReference type="SMART" id="SM00382">
    <property type="entry name" value="AAA"/>
    <property type="match status" value="1"/>
</dbReference>
<keyword evidence="3" id="KW-0813">Transport</keyword>
<keyword evidence="7" id="KW-0472">Membrane</keyword>